<dbReference type="Pfam" id="PF02221">
    <property type="entry name" value="E1_DerP2_DerF2"/>
    <property type="match status" value="1"/>
</dbReference>
<evidence type="ECO:0000256" key="1">
    <source>
        <dbReference type="ARBA" id="ARBA00004613"/>
    </source>
</evidence>
<dbReference type="InterPro" id="IPR003172">
    <property type="entry name" value="ML_dom"/>
</dbReference>
<comment type="caution">
    <text evidence="6">The sequence shown here is derived from an EMBL/GenBank/DDBJ whole genome shotgun (WGS) entry which is preliminary data.</text>
</comment>
<keyword evidence="7" id="KW-1185">Reference proteome</keyword>
<feature type="domain" description="MD-2-related lipid-recognition" evidence="5">
    <location>
        <begin position="27"/>
        <end position="147"/>
    </location>
</feature>
<sequence length="150" mass="16095">MPTTSLSLAPSSYSIKTQDEDQDSLPMKDCGSVGGKVTSITLDPPPKGACTFPKGTNVTAIVDLVTNEVANQMNVVCKGQVVVWVPFKLPDPNACDQGVTCPTAVGKEYTFKTVIPILKEYPSLRLVVQLEFQDEKGADVICVQFPGEIC</sequence>
<dbReference type="EMBL" id="VXIV02002442">
    <property type="protein sequence ID" value="KAF6025575.1"/>
    <property type="molecule type" value="Genomic_DNA"/>
</dbReference>
<dbReference type="OrthoDB" id="6489092at2759"/>
<dbReference type="Proteomes" id="UP000593567">
    <property type="component" value="Unassembled WGS sequence"/>
</dbReference>
<dbReference type="GO" id="GO:0015918">
    <property type="term" value="P:sterol transport"/>
    <property type="evidence" value="ECO:0007669"/>
    <property type="project" value="InterPro"/>
</dbReference>
<evidence type="ECO:0000313" key="7">
    <source>
        <dbReference type="Proteomes" id="UP000593567"/>
    </source>
</evidence>
<proteinExistence type="inferred from homology"/>
<dbReference type="InterPro" id="IPR014756">
    <property type="entry name" value="Ig_E-set"/>
</dbReference>
<feature type="region of interest" description="Disordered" evidence="4">
    <location>
        <begin position="1"/>
        <end position="26"/>
    </location>
</feature>
<dbReference type="PANTHER" id="PTHR11306">
    <property type="entry name" value="NIEMANN PICK TYPE C2 PROTEIN NPC2-RELATED"/>
    <property type="match status" value="1"/>
</dbReference>
<dbReference type="GO" id="GO:0032934">
    <property type="term" value="F:sterol binding"/>
    <property type="evidence" value="ECO:0007669"/>
    <property type="project" value="InterPro"/>
</dbReference>
<comment type="similarity">
    <text evidence="2">Belongs to the NPC2 family.</text>
</comment>
<comment type="subcellular location">
    <subcellularLocation>
        <location evidence="1">Secreted</location>
    </subcellularLocation>
</comment>
<accession>A0A7J7JHI7</accession>
<dbReference type="SMART" id="SM00737">
    <property type="entry name" value="ML"/>
    <property type="match status" value="1"/>
</dbReference>
<gene>
    <name evidence="6" type="ORF">EB796_016117</name>
</gene>
<evidence type="ECO:0000256" key="3">
    <source>
        <dbReference type="ARBA" id="ARBA00022525"/>
    </source>
</evidence>
<dbReference type="FunFam" id="2.60.40.770:FF:000001">
    <property type="entry name" value="NPC intracellular cholesterol transporter 2"/>
    <property type="match status" value="1"/>
</dbReference>
<protein>
    <recommendedName>
        <fullName evidence="5">MD-2-related lipid-recognition domain-containing protein</fullName>
    </recommendedName>
</protein>
<dbReference type="Gene3D" id="2.60.40.770">
    <property type="match status" value="1"/>
</dbReference>
<evidence type="ECO:0000313" key="6">
    <source>
        <dbReference type="EMBL" id="KAF6025575.1"/>
    </source>
</evidence>
<evidence type="ECO:0000256" key="4">
    <source>
        <dbReference type="SAM" id="MobiDB-lite"/>
    </source>
</evidence>
<evidence type="ECO:0000256" key="2">
    <source>
        <dbReference type="ARBA" id="ARBA00006370"/>
    </source>
</evidence>
<feature type="compositionally biased region" description="Polar residues" evidence="4">
    <location>
        <begin position="1"/>
        <end position="16"/>
    </location>
</feature>
<dbReference type="InterPro" id="IPR039670">
    <property type="entry name" value="NPC2-like"/>
</dbReference>
<name>A0A7J7JHI7_BUGNE</name>
<organism evidence="6 7">
    <name type="scientific">Bugula neritina</name>
    <name type="common">Brown bryozoan</name>
    <name type="synonym">Sertularia neritina</name>
    <dbReference type="NCBI Taxonomy" id="10212"/>
    <lineage>
        <taxon>Eukaryota</taxon>
        <taxon>Metazoa</taxon>
        <taxon>Spiralia</taxon>
        <taxon>Lophotrochozoa</taxon>
        <taxon>Bryozoa</taxon>
        <taxon>Gymnolaemata</taxon>
        <taxon>Cheilostomatida</taxon>
        <taxon>Flustrina</taxon>
        <taxon>Buguloidea</taxon>
        <taxon>Bugulidae</taxon>
        <taxon>Bugula</taxon>
    </lineage>
</organism>
<dbReference type="SUPFAM" id="SSF81296">
    <property type="entry name" value="E set domains"/>
    <property type="match status" value="1"/>
</dbReference>
<dbReference type="PANTHER" id="PTHR11306:SF68">
    <property type="entry name" value="NPC INTRACELLULAR CHOLESTEROL TRANSPORTER 2"/>
    <property type="match status" value="1"/>
</dbReference>
<dbReference type="GO" id="GO:0005576">
    <property type="term" value="C:extracellular region"/>
    <property type="evidence" value="ECO:0007669"/>
    <property type="project" value="UniProtKB-SubCell"/>
</dbReference>
<reference evidence="6" key="1">
    <citation type="submission" date="2020-06" db="EMBL/GenBank/DDBJ databases">
        <title>Draft genome of Bugula neritina, a colonial animal packing powerful symbionts and potential medicines.</title>
        <authorList>
            <person name="Rayko M."/>
        </authorList>
    </citation>
    <scope>NUCLEOTIDE SEQUENCE [LARGE SCALE GENOMIC DNA]</scope>
    <source>
        <strain evidence="6">Kwan_BN1</strain>
    </source>
</reference>
<evidence type="ECO:0000259" key="5">
    <source>
        <dbReference type="SMART" id="SM00737"/>
    </source>
</evidence>
<keyword evidence="3" id="KW-0964">Secreted</keyword>
<dbReference type="AlphaFoldDB" id="A0A7J7JHI7"/>